<reference evidence="2" key="1">
    <citation type="submission" date="2021-01" db="EMBL/GenBank/DDBJ databases">
        <authorList>
            <consortium name="Genoscope - CEA"/>
            <person name="William W."/>
        </authorList>
    </citation>
    <scope>NUCLEOTIDE SEQUENCE</scope>
</reference>
<organism evidence="2">
    <name type="scientific">Brassica napus</name>
    <name type="common">Rape</name>
    <dbReference type="NCBI Taxonomy" id="3708"/>
    <lineage>
        <taxon>Eukaryota</taxon>
        <taxon>Viridiplantae</taxon>
        <taxon>Streptophyta</taxon>
        <taxon>Embryophyta</taxon>
        <taxon>Tracheophyta</taxon>
        <taxon>Spermatophyta</taxon>
        <taxon>Magnoliopsida</taxon>
        <taxon>eudicotyledons</taxon>
        <taxon>Gunneridae</taxon>
        <taxon>Pentapetalae</taxon>
        <taxon>rosids</taxon>
        <taxon>malvids</taxon>
        <taxon>Brassicales</taxon>
        <taxon>Brassicaceae</taxon>
        <taxon>Brassiceae</taxon>
        <taxon>Brassica</taxon>
    </lineage>
</organism>
<name>A0A816K5T1_BRANA</name>
<evidence type="ECO:0000256" key="1">
    <source>
        <dbReference type="SAM" id="MobiDB-lite"/>
    </source>
</evidence>
<dbReference type="AlphaFoldDB" id="A0A816K5T1"/>
<protein>
    <submittedName>
        <fullName evidence="2">(rape) hypothetical protein</fullName>
    </submittedName>
</protein>
<dbReference type="EMBL" id="HG994366">
    <property type="protein sequence ID" value="CAF1900705.1"/>
    <property type="molecule type" value="Genomic_DNA"/>
</dbReference>
<sequence length="73" mass="8159">MDPKANESTKNNTPVSTDKLIPTQQSIMATEETIFTSSTTSLHRHSVHNMLLEPDIYVGVGQFYSNILHLRGD</sequence>
<gene>
    <name evidence="2" type="ORF">DARMORV10_C02P21380.1</name>
</gene>
<evidence type="ECO:0000313" key="2">
    <source>
        <dbReference type="EMBL" id="CAF1900705.1"/>
    </source>
</evidence>
<dbReference type="Proteomes" id="UP001295469">
    <property type="component" value="Chromosome C02"/>
</dbReference>
<accession>A0A816K5T1</accession>
<feature type="compositionally biased region" description="Polar residues" evidence="1">
    <location>
        <begin position="8"/>
        <end position="20"/>
    </location>
</feature>
<proteinExistence type="predicted"/>
<feature type="region of interest" description="Disordered" evidence="1">
    <location>
        <begin position="1"/>
        <end position="20"/>
    </location>
</feature>